<protein>
    <submittedName>
        <fullName evidence="3">DUF2384 domain-containing protein</fullName>
    </submittedName>
</protein>
<reference evidence="3 4" key="1">
    <citation type="submission" date="2020-11" db="EMBL/GenBank/DDBJ databases">
        <title>Pedobacter endophytica, an endophytic bacteria isolated form Carex pumila.</title>
        <authorList>
            <person name="Peng Y."/>
            <person name="Jiang L."/>
            <person name="Lee J."/>
        </authorList>
    </citation>
    <scope>NUCLEOTIDE SEQUENCE [LARGE SCALE GENOMIC DNA]</scope>
    <source>
        <strain evidence="3 4">JBR3-12</strain>
    </source>
</reference>
<evidence type="ECO:0000313" key="3">
    <source>
        <dbReference type="EMBL" id="QPH40763.1"/>
    </source>
</evidence>
<accession>A0A7S9PZW0</accession>
<dbReference type="KEGG" id="pex:IZT61_05715"/>
<dbReference type="InterPro" id="IPR024467">
    <property type="entry name" value="Xre/MbcA/ParS-like_toxin-bd"/>
</dbReference>
<feature type="domain" description="Antitoxin Xre/MbcA/ParS-like toxin-binding" evidence="1">
    <location>
        <begin position="96"/>
        <end position="144"/>
    </location>
</feature>
<keyword evidence="4" id="KW-1185">Reference proteome</keyword>
<name>A0A7S9PZW0_9SPHI</name>
<dbReference type="InterPro" id="IPR046847">
    <property type="entry name" value="Xre-like_HTH"/>
</dbReference>
<sequence length="147" mass="16702">MGVKETSSLKNHDLIFDIKASVLTGTNFDKIDAVKRGISKAALVTFKKAINLDYDHFANILGTTKTTLHKKQDNEVFNASISEKAIALMEVYNYGYKVFEDREKFNRWIQSNNRALGNRVPLDVMDTIFGIDEVKNIITRIEHGVYS</sequence>
<evidence type="ECO:0000259" key="1">
    <source>
        <dbReference type="Pfam" id="PF09722"/>
    </source>
</evidence>
<gene>
    <name evidence="3" type="ORF">IZT61_05715</name>
</gene>
<feature type="domain" description="Antitoxin Xre-like helix-turn-helix" evidence="2">
    <location>
        <begin position="31"/>
        <end position="89"/>
    </location>
</feature>
<dbReference type="RefSeq" id="WP_196100217.1">
    <property type="nucleotide sequence ID" value="NZ_CP064939.1"/>
</dbReference>
<dbReference type="InterPro" id="IPR011979">
    <property type="entry name" value="Antitox_Xre"/>
</dbReference>
<dbReference type="Pfam" id="PF20432">
    <property type="entry name" value="Xre-like-HTH"/>
    <property type="match status" value="1"/>
</dbReference>
<proteinExistence type="predicted"/>
<organism evidence="3 4">
    <name type="scientific">Pedobacter endophyticus</name>
    <dbReference type="NCBI Taxonomy" id="2789740"/>
    <lineage>
        <taxon>Bacteria</taxon>
        <taxon>Pseudomonadati</taxon>
        <taxon>Bacteroidota</taxon>
        <taxon>Sphingobacteriia</taxon>
        <taxon>Sphingobacteriales</taxon>
        <taxon>Sphingobacteriaceae</taxon>
        <taxon>Pedobacter</taxon>
    </lineage>
</organism>
<evidence type="ECO:0000313" key="4">
    <source>
        <dbReference type="Proteomes" id="UP000594759"/>
    </source>
</evidence>
<dbReference type="Pfam" id="PF09722">
    <property type="entry name" value="Xre_MbcA_ParS_C"/>
    <property type="match status" value="1"/>
</dbReference>
<dbReference type="AlphaFoldDB" id="A0A7S9PZW0"/>
<evidence type="ECO:0000259" key="2">
    <source>
        <dbReference type="Pfam" id="PF20432"/>
    </source>
</evidence>
<dbReference type="EMBL" id="CP064939">
    <property type="protein sequence ID" value="QPH40763.1"/>
    <property type="molecule type" value="Genomic_DNA"/>
</dbReference>
<dbReference type="GO" id="GO:0003677">
    <property type="term" value="F:DNA binding"/>
    <property type="evidence" value="ECO:0007669"/>
    <property type="project" value="InterPro"/>
</dbReference>
<dbReference type="NCBIfam" id="TIGR02293">
    <property type="entry name" value="TAS_TIGR02293"/>
    <property type="match status" value="1"/>
</dbReference>
<dbReference type="Proteomes" id="UP000594759">
    <property type="component" value="Chromosome"/>
</dbReference>